<evidence type="ECO:0000313" key="2">
    <source>
        <dbReference type="EMBL" id="MDZ5488499.1"/>
    </source>
</evidence>
<feature type="compositionally biased region" description="Low complexity" evidence="1">
    <location>
        <begin position="445"/>
        <end position="467"/>
    </location>
</feature>
<feature type="compositionally biased region" description="Basic and acidic residues" evidence="1">
    <location>
        <begin position="758"/>
        <end position="771"/>
    </location>
</feature>
<feature type="compositionally biased region" description="Basic and acidic residues" evidence="1">
    <location>
        <begin position="240"/>
        <end position="282"/>
    </location>
</feature>
<feature type="compositionally biased region" description="Low complexity" evidence="1">
    <location>
        <begin position="142"/>
        <end position="152"/>
    </location>
</feature>
<name>A0ABU5J7E3_9ACTN</name>
<gene>
    <name evidence="2" type="ORF">U2F25_03305</name>
</gene>
<feature type="compositionally biased region" description="Basic and acidic residues" evidence="1">
    <location>
        <begin position="727"/>
        <end position="751"/>
    </location>
</feature>
<reference evidence="2 3" key="1">
    <citation type="submission" date="2023-12" db="EMBL/GenBank/DDBJ databases">
        <title>Micromonospora sp. nov., isolated from Atacama Desert.</title>
        <authorList>
            <person name="Carro L."/>
            <person name="Golinska P."/>
            <person name="Klenk H.-P."/>
            <person name="Goodfellow M."/>
        </authorList>
    </citation>
    <scope>NUCLEOTIDE SEQUENCE [LARGE SCALE GENOMIC DNA]</scope>
    <source>
        <strain evidence="2 3">4G53</strain>
    </source>
</reference>
<feature type="region of interest" description="Disordered" evidence="1">
    <location>
        <begin position="675"/>
        <end position="834"/>
    </location>
</feature>
<evidence type="ECO:0000256" key="1">
    <source>
        <dbReference type="SAM" id="MobiDB-lite"/>
    </source>
</evidence>
<evidence type="ECO:0000313" key="3">
    <source>
        <dbReference type="Proteomes" id="UP001290101"/>
    </source>
</evidence>
<feature type="compositionally biased region" description="Low complexity" evidence="1">
    <location>
        <begin position="789"/>
        <end position="809"/>
    </location>
</feature>
<proteinExistence type="predicted"/>
<accession>A0ABU5J7E3</accession>
<feature type="compositionally biased region" description="Low complexity" evidence="1">
    <location>
        <begin position="516"/>
        <end position="525"/>
    </location>
</feature>
<feature type="compositionally biased region" description="Low complexity" evidence="1">
    <location>
        <begin position="171"/>
        <end position="191"/>
    </location>
</feature>
<sequence length="966" mass="100293">MSESGQPGAATPGEHGDGTGQQDDLARSAGGWAPPAAGWSRGGEAGREPTPAWRQPDPAGGWGASSTRHGDLPAPLAGPPAEAPPARVNGRPHVNGVRYAEEEPPVSRQAPVSAPPAAEPRRDLDGDRLVVPAQRPAPPAEQPSAEAEPGPARHASDDPPTGRGSRWGEGTVPSSAPPAVQVPPVGTAAAGFEVPPGFHAPIVERGAPEPAPSLSRGWADRPAPPAAGPADHPAVPAEEPGWRAESAERRAGPAEEPAWRAEPAERRAGPAEEPAWHAEPADQRAAPTDEPAWSGPSWNQPSWGSGWAPQWARDDEPGGRRARDERAAEWAPEPTRPYEPARAEPARAYEPTRAEPTRAEPAPAYEPPRAEPARPYEAPRAEPYEVARTDVAPRPTYERENADRPSWAGGAPAATPFSSPPHTAPTSAPPVSWAAPASAPPYPAPTSVAPTPREAPGATPAYAGPPAGSDPALPTAARRAEERIVRPFRLRPEAEDVAAAPPAGTGGQPPPPATPGPATATSGTARFDRAPAPAPTSAPPYAARRSAPEPMPTAEPVADTRPDDRATAILPQRVPAEPDVPVVPEPPAVEPPAETPELARIATHLRRDDEPAPLRERPEGFDVNAILDAVREVAGVRDAALRRTPAGAHSLRLDLADGADPAEVSRQVARLLQDRMGLAAAPQNLPGMPATPPPPVRRRSERRAAETRPAEERAGASRTGPAPADPRATDSRDPRAPESRPGQEPEGRAGRLAEASDPESRNEARAEPETPRRRRPAAPHRGRATVEETSLAAAPAGAATGSPATLGTSYSGGQMTTTETAPSRPLDTGGAPGPRVVIDHVQVSTFGLDATVEVRLIAADATAEGHSTGPAVDGYVLRLCAVAAAAAVDELLRGAVQPGDRGRCFVEHTAVVPFGNCEVATVVVLLVCDGWVEQLAGSALVAGDPRQAVVRATLAAVNRRLEALLA</sequence>
<feature type="compositionally biased region" description="Basic and acidic residues" evidence="1">
    <location>
        <begin position="478"/>
        <end position="494"/>
    </location>
</feature>
<feature type="compositionally biased region" description="Polar residues" evidence="1">
    <location>
        <begin position="811"/>
        <end position="821"/>
    </location>
</feature>
<feature type="compositionally biased region" description="Basic and acidic residues" evidence="1">
    <location>
        <begin position="339"/>
        <end position="358"/>
    </location>
</feature>
<comment type="caution">
    <text evidence="2">The sequence shown here is derived from an EMBL/GenBank/DDBJ whole genome shotgun (WGS) entry which is preliminary data.</text>
</comment>
<feature type="region of interest" description="Disordered" evidence="1">
    <location>
        <begin position="1"/>
        <end position="595"/>
    </location>
</feature>
<feature type="compositionally biased region" description="Basic and acidic residues" evidence="1">
    <location>
        <begin position="368"/>
        <end position="388"/>
    </location>
</feature>
<feature type="compositionally biased region" description="Low complexity" evidence="1">
    <location>
        <begin position="27"/>
        <end position="39"/>
    </location>
</feature>
<dbReference type="RefSeq" id="WP_322439060.1">
    <property type="nucleotide sequence ID" value="NZ_JAXOTQ010000003.1"/>
</dbReference>
<feature type="compositionally biased region" description="Low complexity" evidence="1">
    <location>
        <begin position="228"/>
        <end position="237"/>
    </location>
</feature>
<feature type="compositionally biased region" description="Basic and acidic residues" evidence="1">
    <location>
        <begin position="702"/>
        <end position="715"/>
    </location>
</feature>
<feature type="compositionally biased region" description="Low complexity" evidence="1">
    <location>
        <begin position="424"/>
        <end position="437"/>
    </location>
</feature>
<feature type="compositionally biased region" description="Pro residues" evidence="1">
    <location>
        <begin position="581"/>
        <end position="594"/>
    </location>
</feature>
<keyword evidence="3" id="KW-1185">Reference proteome</keyword>
<feature type="compositionally biased region" description="Basic and acidic residues" evidence="1">
    <location>
        <begin position="119"/>
        <end position="128"/>
    </location>
</feature>
<organism evidence="2 3">
    <name type="scientific">Micromonospora sicca</name>
    <dbReference type="NCBI Taxonomy" id="2202420"/>
    <lineage>
        <taxon>Bacteria</taxon>
        <taxon>Bacillati</taxon>
        <taxon>Actinomycetota</taxon>
        <taxon>Actinomycetes</taxon>
        <taxon>Micromonosporales</taxon>
        <taxon>Micromonosporaceae</taxon>
        <taxon>Micromonospora</taxon>
    </lineage>
</organism>
<feature type="compositionally biased region" description="Basic residues" evidence="1">
    <location>
        <begin position="772"/>
        <end position="783"/>
    </location>
</feature>
<dbReference type="Proteomes" id="UP001290101">
    <property type="component" value="Unassembled WGS sequence"/>
</dbReference>
<feature type="compositionally biased region" description="Basic and acidic residues" evidence="1">
    <location>
        <begin position="312"/>
        <end position="328"/>
    </location>
</feature>
<protein>
    <submittedName>
        <fullName evidence="2">Uncharacterized protein</fullName>
    </submittedName>
</protein>
<dbReference type="EMBL" id="JAXOTQ010000003">
    <property type="protein sequence ID" value="MDZ5488499.1"/>
    <property type="molecule type" value="Genomic_DNA"/>
</dbReference>